<feature type="region of interest" description="Disordered" evidence="1">
    <location>
        <begin position="75"/>
        <end position="95"/>
    </location>
</feature>
<proteinExistence type="predicted"/>
<comment type="caution">
    <text evidence="2">The sequence shown here is derived from an EMBL/GenBank/DDBJ whole genome shotgun (WGS) entry which is preliminary data.</text>
</comment>
<reference evidence="2" key="1">
    <citation type="submission" date="2020-05" db="EMBL/GenBank/DDBJ databases">
        <title>WGS assembly of Panicum virgatum.</title>
        <authorList>
            <person name="Lovell J.T."/>
            <person name="Jenkins J."/>
            <person name="Shu S."/>
            <person name="Juenger T.E."/>
            <person name="Schmutz J."/>
        </authorList>
    </citation>
    <scope>NUCLEOTIDE SEQUENCE</scope>
    <source>
        <strain evidence="2">AP13</strain>
    </source>
</reference>
<dbReference type="EMBL" id="CM029044">
    <property type="protein sequence ID" value="KAG2608110.1"/>
    <property type="molecule type" value="Genomic_DNA"/>
</dbReference>
<evidence type="ECO:0000313" key="3">
    <source>
        <dbReference type="Proteomes" id="UP000823388"/>
    </source>
</evidence>
<accession>A0A8T0TAW1</accession>
<evidence type="ECO:0000313" key="2">
    <source>
        <dbReference type="EMBL" id="KAG2608110.1"/>
    </source>
</evidence>
<organism evidence="2 3">
    <name type="scientific">Panicum virgatum</name>
    <name type="common">Blackwell switchgrass</name>
    <dbReference type="NCBI Taxonomy" id="38727"/>
    <lineage>
        <taxon>Eukaryota</taxon>
        <taxon>Viridiplantae</taxon>
        <taxon>Streptophyta</taxon>
        <taxon>Embryophyta</taxon>
        <taxon>Tracheophyta</taxon>
        <taxon>Spermatophyta</taxon>
        <taxon>Magnoliopsida</taxon>
        <taxon>Liliopsida</taxon>
        <taxon>Poales</taxon>
        <taxon>Poaceae</taxon>
        <taxon>PACMAD clade</taxon>
        <taxon>Panicoideae</taxon>
        <taxon>Panicodae</taxon>
        <taxon>Paniceae</taxon>
        <taxon>Panicinae</taxon>
        <taxon>Panicum</taxon>
        <taxon>Panicum sect. Hiantes</taxon>
    </lineage>
</organism>
<dbReference type="Proteomes" id="UP000823388">
    <property type="component" value="Chromosome 4N"/>
</dbReference>
<protein>
    <submittedName>
        <fullName evidence="2">Uncharacterized protein</fullName>
    </submittedName>
</protein>
<dbReference type="AlphaFoldDB" id="A0A8T0TAW1"/>
<name>A0A8T0TAW1_PANVG</name>
<keyword evidence="3" id="KW-1185">Reference proteome</keyword>
<evidence type="ECO:0000256" key="1">
    <source>
        <dbReference type="SAM" id="MobiDB-lite"/>
    </source>
</evidence>
<sequence>MLLHQTIKYYVDTWRQRVHGISSQKKRVHGIIESNVSPSFQICSAPGCCDCSCSQDQNLAESLGFRAWIGETRKRTPSSWDAGGKPLRALHLTDA</sequence>
<gene>
    <name evidence="2" type="ORF">PVAP13_4NG286276</name>
</gene>